<keyword evidence="2" id="KW-1185">Reference proteome</keyword>
<reference evidence="1" key="1">
    <citation type="submission" date="2020-03" db="EMBL/GenBank/DDBJ databases">
        <title>Studies in the Genomics of Life Span.</title>
        <authorList>
            <person name="Glass D."/>
        </authorList>
    </citation>
    <scope>NUCLEOTIDE SEQUENCE</scope>
    <source>
        <strain evidence="1">SUZIE</strain>
        <tissue evidence="1">Muscle</tissue>
    </source>
</reference>
<dbReference type="EMBL" id="JAATJV010198800">
    <property type="protein sequence ID" value="MBZ3873142.1"/>
    <property type="molecule type" value="Genomic_DNA"/>
</dbReference>
<protein>
    <submittedName>
        <fullName evidence="1">NFX1-type zinc finger-containing protein 1</fullName>
    </submittedName>
</protein>
<evidence type="ECO:0000313" key="2">
    <source>
        <dbReference type="Proteomes" id="UP001166674"/>
    </source>
</evidence>
<evidence type="ECO:0000313" key="1">
    <source>
        <dbReference type="EMBL" id="MBZ3873142.1"/>
    </source>
</evidence>
<proteinExistence type="predicted"/>
<name>A0AA41MJJ7_SCICA</name>
<dbReference type="Proteomes" id="UP001166674">
    <property type="component" value="Unassembled WGS sequence"/>
</dbReference>
<accession>A0AA41MJJ7</accession>
<sequence length="105" mass="11855">MAEGKVKGSVAQEVYSIRNILENTCKFTQEEEQLVHKKMDALKATIPCSGLGISEKERVKIVSAMGFPRGHWFNQLASEMDGAQHPAWSDTANNLMNFEEIRRMI</sequence>
<dbReference type="AlphaFoldDB" id="A0AA41MJJ7"/>
<organism evidence="1 2">
    <name type="scientific">Sciurus carolinensis</name>
    <name type="common">Eastern gray squirrel</name>
    <dbReference type="NCBI Taxonomy" id="30640"/>
    <lineage>
        <taxon>Eukaryota</taxon>
        <taxon>Metazoa</taxon>
        <taxon>Chordata</taxon>
        <taxon>Craniata</taxon>
        <taxon>Vertebrata</taxon>
        <taxon>Euteleostomi</taxon>
        <taxon>Mammalia</taxon>
        <taxon>Eutheria</taxon>
        <taxon>Euarchontoglires</taxon>
        <taxon>Glires</taxon>
        <taxon>Rodentia</taxon>
        <taxon>Sciuromorpha</taxon>
        <taxon>Sciuridae</taxon>
        <taxon>Sciurinae</taxon>
        <taxon>Sciurini</taxon>
        <taxon>Sciurus</taxon>
    </lineage>
</organism>
<comment type="caution">
    <text evidence="1">The sequence shown here is derived from an EMBL/GenBank/DDBJ whole genome shotgun (WGS) entry which is preliminary data.</text>
</comment>
<gene>
    <name evidence="1" type="ORF">SUZIE_121460</name>
</gene>